<dbReference type="EMBL" id="CP002819">
    <property type="protein sequence ID" value="AEG68278.1"/>
    <property type="molecule type" value="Genomic_DNA"/>
</dbReference>
<evidence type="ECO:0000313" key="3">
    <source>
        <dbReference type="Proteomes" id="UP000007953"/>
    </source>
</evidence>
<evidence type="ECO:0000256" key="1">
    <source>
        <dbReference type="SAM" id="Phobius"/>
    </source>
</evidence>
<feature type="transmembrane region" description="Helical" evidence="1">
    <location>
        <begin position="70"/>
        <end position="94"/>
    </location>
</feature>
<dbReference type="Proteomes" id="UP000007953">
    <property type="component" value="Chromosome"/>
</dbReference>
<evidence type="ECO:0000313" key="2">
    <source>
        <dbReference type="EMBL" id="AEG68278.1"/>
    </source>
</evidence>
<keyword evidence="1" id="KW-0812">Transmembrane</keyword>
<gene>
    <name evidence="2" type="ordered locus">RSPO_c00977</name>
</gene>
<accession>F6FZ45</accession>
<name>F6FZ45_RALS8</name>
<dbReference type="HOGENOM" id="CLU_181541_0_0_4"/>
<evidence type="ECO:0008006" key="4">
    <source>
        <dbReference type="Google" id="ProtNLM"/>
    </source>
</evidence>
<sequence length="99" mass="10730">MDLPVLRGAGPGNIGIRRVAVCCVIKGQIMQDDTEILASDGHPERWFARNPARRAGREQAITAMHWEVGLAMAAVPLTALLAYEFLGLILSIAFPHTHG</sequence>
<organism evidence="2 3">
    <name type="scientific">Ralstonia solanacearum (strain Po82)</name>
    <dbReference type="NCBI Taxonomy" id="1031711"/>
    <lineage>
        <taxon>Bacteria</taxon>
        <taxon>Pseudomonadati</taxon>
        <taxon>Pseudomonadota</taxon>
        <taxon>Betaproteobacteria</taxon>
        <taxon>Burkholderiales</taxon>
        <taxon>Burkholderiaceae</taxon>
        <taxon>Ralstonia</taxon>
        <taxon>Ralstonia solanacearum species complex</taxon>
    </lineage>
</organism>
<keyword evidence="1" id="KW-0472">Membrane</keyword>
<protein>
    <recommendedName>
        <fullName evidence="4">Transmembrane protein</fullName>
    </recommendedName>
</protein>
<keyword evidence="1" id="KW-1133">Transmembrane helix</keyword>
<reference evidence="2 3" key="1">
    <citation type="journal article" date="2011" name="J. Bacteriol.">
        <title>Complete genome sequence of the plant pathogen Ralstonia solanacearum strain Po82.</title>
        <authorList>
            <person name="Xu J."/>
            <person name="Zheng H.J."/>
            <person name="Liu L."/>
            <person name="Pan Z.C."/>
            <person name="Prior P."/>
            <person name="Tang B."/>
            <person name="Xu J.S."/>
            <person name="Zhang H."/>
            <person name="Tian Q."/>
            <person name="Zhang L.Q."/>
            <person name="Feng J."/>
        </authorList>
    </citation>
    <scope>NUCLEOTIDE SEQUENCE [LARGE SCALE GENOMIC DNA]</scope>
    <source>
        <strain evidence="2 3">Po82</strain>
    </source>
</reference>
<dbReference type="PATRIC" id="fig|1031711.3.peg.957"/>
<dbReference type="AlphaFoldDB" id="F6FZ45"/>
<proteinExistence type="predicted"/>
<dbReference type="KEGG" id="rsn:RSPO_c00977"/>